<evidence type="ECO:0000313" key="2">
    <source>
        <dbReference type="Proteomes" id="UP001141253"/>
    </source>
</evidence>
<keyword evidence="2" id="KW-1185">Reference proteome</keyword>
<gene>
    <name evidence="1" type="ORF">OIU77_001776</name>
</gene>
<reference evidence="1" key="2">
    <citation type="journal article" date="2023" name="Int. J. Mol. Sci.">
        <title>De Novo Assembly and Annotation of 11 Diverse Shrub Willow (Salix) Genomes Reveals Novel Gene Organization in Sex-Linked Regions.</title>
        <authorList>
            <person name="Hyden B."/>
            <person name="Feng K."/>
            <person name="Yates T.B."/>
            <person name="Jawdy S."/>
            <person name="Cereghino C."/>
            <person name="Smart L.B."/>
            <person name="Muchero W."/>
        </authorList>
    </citation>
    <scope>NUCLEOTIDE SEQUENCE</scope>
    <source>
        <tissue evidence="1">Shoot tip</tissue>
    </source>
</reference>
<name>A0ABQ9B4S6_9ROSI</name>
<evidence type="ECO:0000313" key="1">
    <source>
        <dbReference type="EMBL" id="KAJ6371339.1"/>
    </source>
</evidence>
<accession>A0ABQ9B4S6</accession>
<comment type="caution">
    <text evidence="1">The sequence shown here is derived from an EMBL/GenBank/DDBJ whole genome shotgun (WGS) entry which is preliminary data.</text>
</comment>
<protein>
    <submittedName>
        <fullName evidence="1">Uncharacterized protein</fullName>
    </submittedName>
</protein>
<dbReference type="Proteomes" id="UP001141253">
    <property type="component" value="Chromosome 17"/>
</dbReference>
<dbReference type="EMBL" id="JAPFFI010000013">
    <property type="protein sequence ID" value="KAJ6371339.1"/>
    <property type="molecule type" value="Genomic_DNA"/>
</dbReference>
<sequence length="130" mass="14116">MSKSLITSLYKEQLLLLLVASAGAIVIHGSRSGVGAEERKSQCYCWTRIIVAATGLRIATKLLLCGGICEKTTTVERLGVAARVLVTEEKRHAAVAAAMFAGLGSWCSWLELVSPWLLWKEISSWLLLKG</sequence>
<organism evidence="1 2">
    <name type="scientific">Salix suchowensis</name>
    <dbReference type="NCBI Taxonomy" id="1278906"/>
    <lineage>
        <taxon>Eukaryota</taxon>
        <taxon>Viridiplantae</taxon>
        <taxon>Streptophyta</taxon>
        <taxon>Embryophyta</taxon>
        <taxon>Tracheophyta</taxon>
        <taxon>Spermatophyta</taxon>
        <taxon>Magnoliopsida</taxon>
        <taxon>eudicotyledons</taxon>
        <taxon>Gunneridae</taxon>
        <taxon>Pentapetalae</taxon>
        <taxon>rosids</taxon>
        <taxon>fabids</taxon>
        <taxon>Malpighiales</taxon>
        <taxon>Salicaceae</taxon>
        <taxon>Saliceae</taxon>
        <taxon>Salix</taxon>
    </lineage>
</organism>
<reference evidence="1" key="1">
    <citation type="submission" date="2022-10" db="EMBL/GenBank/DDBJ databases">
        <authorList>
            <person name="Hyden B.L."/>
            <person name="Feng K."/>
            <person name="Yates T."/>
            <person name="Jawdy S."/>
            <person name="Smart L.B."/>
            <person name="Muchero W."/>
        </authorList>
    </citation>
    <scope>NUCLEOTIDE SEQUENCE</scope>
    <source>
        <tissue evidence="1">Shoot tip</tissue>
    </source>
</reference>
<proteinExistence type="predicted"/>